<dbReference type="Proteomes" id="UP000015101">
    <property type="component" value="Unassembled WGS sequence"/>
</dbReference>
<dbReference type="RefSeq" id="XP_009020746.1">
    <property type="nucleotide sequence ID" value="XM_009022498.1"/>
</dbReference>
<keyword evidence="1" id="KW-0479">Metal-binding</keyword>
<dbReference type="InterPro" id="IPR013083">
    <property type="entry name" value="Znf_RING/FYVE/PHD"/>
</dbReference>
<protein>
    <recommendedName>
        <fullName evidence="5">RING-type domain-containing protein</fullName>
    </recommendedName>
</protein>
<proteinExistence type="predicted"/>
<reference evidence="8" key="1">
    <citation type="submission" date="2012-12" db="EMBL/GenBank/DDBJ databases">
        <authorList>
            <person name="Hellsten U."/>
            <person name="Grimwood J."/>
            <person name="Chapman J.A."/>
            <person name="Shapiro H."/>
            <person name="Aerts A."/>
            <person name="Otillar R.P."/>
            <person name="Terry A.Y."/>
            <person name="Boore J.L."/>
            <person name="Simakov O."/>
            <person name="Marletaz F."/>
            <person name="Cho S.-J."/>
            <person name="Edsinger-Gonzales E."/>
            <person name="Havlak P."/>
            <person name="Kuo D.-H."/>
            <person name="Larsson T."/>
            <person name="Lv J."/>
            <person name="Arendt D."/>
            <person name="Savage R."/>
            <person name="Osoegawa K."/>
            <person name="de Jong P."/>
            <person name="Lindberg D.R."/>
            <person name="Seaver E.C."/>
            <person name="Weisblat D.A."/>
            <person name="Putnam N.H."/>
            <person name="Grigoriev I.V."/>
            <person name="Rokhsar D.S."/>
        </authorList>
    </citation>
    <scope>NUCLEOTIDE SEQUENCE</scope>
</reference>
<dbReference type="PANTHER" id="PTHR45931:SF3">
    <property type="entry name" value="RING ZINC FINGER-CONTAINING PROTEIN"/>
    <property type="match status" value="1"/>
</dbReference>
<reference evidence="7" key="3">
    <citation type="submission" date="2015-06" db="UniProtKB">
        <authorList>
            <consortium name="EnsemblMetazoa"/>
        </authorList>
    </citation>
    <scope>IDENTIFICATION</scope>
</reference>
<dbReference type="HOGENOM" id="CLU_013137_21_5_1"/>
<evidence type="ECO:0000256" key="3">
    <source>
        <dbReference type="ARBA" id="ARBA00022833"/>
    </source>
</evidence>
<evidence type="ECO:0000256" key="4">
    <source>
        <dbReference type="PROSITE-ProRule" id="PRU00175"/>
    </source>
</evidence>
<dbReference type="InterPro" id="IPR001841">
    <property type="entry name" value="Znf_RING"/>
</dbReference>
<dbReference type="AlphaFoldDB" id="T1EL96"/>
<evidence type="ECO:0000313" key="7">
    <source>
        <dbReference type="EnsemblMetazoa" id="HelroP153609"/>
    </source>
</evidence>
<dbReference type="KEGG" id="hro:HELRODRAFT_153609"/>
<feature type="domain" description="RING-type" evidence="5">
    <location>
        <begin position="9"/>
        <end position="51"/>
    </location>
</feature>
<evidence type="ECO:0000259" key="5">
    <source>
        <dbReference type="PROSITE" id="PS50089"/>
    </source>
</evidence>
<sequence>DEMFLNTSCCICLDDFETGDFVWQLQCCHNFHSHCVYKWLREKRNRCPLCSQ</sequence>
<gene>
    <name evidence="7" type="primary">20197346</name>
    <name evidence="6" type="ORF">HELRODRAFT_153609</name>
</gene>
<dbReference type="Gene3D" id="3.30.40.10">
    <property type="entry name" value="Zinc/RING finger domain, C3HC4 (zinc finger)"/>
    <property type="match status" value="1"/>
</dbReference>
<dbReference type="EMBL" id="AMQM01005132">
    <property type="status" value="NOT_ANNOTATED_CDS"/>
    <property type="molecule type" value="Genomic_DNA"/>
</dbReference>
<dbReference type="InParanoid" id="T1EL96"/>
<dbReference type="EMBL" id="KB096830">
    <property type="protein sequence ID" value="ESO01034.1"/>
    <property type="molecule type" value="Genomic_DNA"/>
</dbReference>
<evidence type="ECO:0000313" key="8">
    <source>
        <dbReference type="Proteomes" id="UP000015101"/>
    </source>
</evidence>
<dbReference type="STRING" id="6412.T1EL96"/>
<dbReference type="Pfam" id="PF13639">
    <property type="entry name" value="zf-RING_2"/>
    <property type="match status" value="1"/>
</dbReference>
<evidence type="ECO:0000256" key="2">
    <source>
        <dbReference type="ARBA" id="ARBA00022771"/>
    </source>
</evidence>
<dbReference type="PANTHER" id="PTHR45931">
    <property type="entry name" value="SI:CH211-59O9.10"/>
    <property type="match status" value="1"/>
</dbReference>
<dbReference type="CTD" id="20197346"/>
<dbReference type="GeneID" id="20197346"/>
<keyword evidence="8" id="KW-1185">Reference proteome</keyword>
<dbReference type="SUPFAM" id="SSF57850">
    <property type="entry name" value="RING/U-box"/>
    <property type="match status" value="1"/>
</dbReference>
<accession>T1EL96</accession>
<evidence type="ECO:0000313" key="6">
    <source>
        <dbReference type="EMBL" id="ESO01034.1"/>
    </source>
</evidence>
<dbReference type="GO" id="GO:0008270">
    <property type="term" value="F:zinc ion binding"/>
    <property type="evidence" value="ECO:0007669"/>
    <property type="project" value="UniProtKB-KW"/>
</dbReference>
<dbReference type="EnsemblMetazoa" id="HelroT153609">
    <property type="protein sequence ID" value="HelroP153609"/>
    <property type="gene ID" value="HelroG153609"/>
</dbReference>
<dbReference type="FunFam" id="3.30.40.10:FF:000388">
    <property type="entry name" value="Putative RING zinc finger domain superfamily protein"/>
    <property type="match status" value="1"/>
</dbReference>
<keyword evidence="2 4" id="KW-0863">Zinc-finger</keyword>
<keyword evidence="3" id="KW-0862">Zinc</keyword>
<dbReference type="PROSITE" id="PS50089">
    <property type="entry name" value="ZF_RING_2"/>
    <property type="match status" value="1"/>
</dbReference>
<name>T1EL96_HELRO</name>
<dbReference type="eggNOG" id="KOG0800">
    <property type="taxonomic scope" value="Eukaryota"/>
</dbReference>
<dbReference type="InterPro" id="IPR051834">
    <property type="entry name" value="RING_finger_E3_ligase"/>
</dbReference>
<reference evidence="6 8" key="2">
    <citation type="journal article" date="2013" name="Nature">
        <title>Insights into bilaterian evolution from three spiralian genomes.</title>
        <authorList>
            <person name="Simakov O."/>
            <person name="Marletaz F."/>
            <person name="Cho S.J."/>
            <person name="Edsinger-Gonzales E."/>
            <person name="Havlak P."/>
            <person name="Hellsten U."/>
            <person name="Kuo D.H."/>
            <person name="Larsson T."/>
            <person name="Lv J."/>
            <person name="Arendt D."/>
            <person name="Savage R."/>
            <person name="Osoegawa K."/>
            <person name="de Jong P."/>
            <person name="Grimwood J."/>
            <person name="Chapman J.A."/>
            <person name="Shapiro H."/>
            <person name="Aerts A."/>
            <person name="Otillar R.P."/>
            <person name="Terry A.Y."/>
            <person name="Boore J.L."/>
            <person name="Grigoriev I.V."/>
            <person name="Lindberg D.R."/>
            <person name="Seaver E.C."/>
            <person name="Weisblat D.A."/>
            <person name="Putnam N.H."/>
            <person name="Rokhsar D.S."/>
        </authorList>
    </citation>
    <scope>NUCLEOTIDE SEQUENCE</scope>
</reference>
<evidence type="ECO:0000256" key="1">
    <source>
        <dbReference type="ARBA" id="ARBA00022723"/>
    </source>
</evidence>
<dbReference type="OrthoDB" id="8062037at2759"/>
<organism evidence="7 8">
    <name type="scientific">Helobdella robusta</name>
    <name type="common">Californian leech</name>
    <dbReference type="NCBI Taxonomy" id="6412"/>
    <lineage>
        <taxon>Eukaryota</taxon>
        <taxon>Metazoa</taxon>
        <taxon>Spiralia</taxon>
        <taxon>Lophotrochozoa</taxon>
        <taxon>Annelida</taxon>
        <taxon>Clitellata</taxon>
        <taxon>Hirudinea</taxon>
        <taxon>Rhynchobdellida</taxon>
        <taxon>Glossiphoniidae</taxon>
        <taxon>Helobdella</taxon>
    </lineage>
</organism>
<dbReference type="SMART" id="SM00184">
    <property type="entry name" value="RING"/>
    <property type="match status" value="1"/>
</dbReference>